<evidence type="ECO:0000256" key="2">
    <source>
        <dbReference type="ARBA" id="ARBA00008770"/>
    </source>
</evidence>
<dbReference type="Gene3D" id="3.30.70.1020">
    <property type="entry name" value="Trehalose-6-phosphate phosphatase related protein, domain 2"/>
    <property type="match status" value="1"/>
</dbReference>
<dbReference type="EMBL" id="FMBK01000017">
    <property type="protein sequence ID" value="SCC73234.1"/>
    <property type="molecule type" value="Genomic_DNA"/>
</dbReference>
<evidence type="ECO:0000313" key="6">
    <source>
        <dbReference type="Proteomes" id="UP000243661"/>
    </source>
</evidence>
<gene>
    <name evidence="5" type="ORF">GA0116959_11719</name>
</gene>
<dbReference type="InterPro" id="IPR036412">
    <property type="entry name" value="HAD-like_sf"/>
</dbReference>
<dbReference type="InterPro" id="IPR044651">
    <property type="entry name" value="OTSB-like"/>
</dbReference>
<sequence>MCSNRLDLKKSNNDYNIKKLLEIISIQLWEKKQFILFLDIDGTLSEFHSDPSQSFISHTTLKILEKLKNLNVQVIAITGRSVKIASQLFSPLDLPIAGTHGLEIKIDQKNLSKEIESINYPLIRESLKQACIPYPKLLIENKDYSVALHYRQCPELEQTAYKIIKDVQMLHPELKINTGKYVFELLPHGADKGQAIQKILQHFNLPTAFSIFIGDDKTDESGFKVINEVSGMSIKVGAEETRASYRLKNVNAVEKFLDLFSKLLEKNSLSTSQILNGENKCLN</sequence>
<dbReference type="PANTHER" id="PTHR43768:SF3">
    <property type="entry name" value="TREHALOSE 6-PHOSPHATE PHOSPHATASE"/>
    <property type="match status" value="1"/>
</dbReference>
<keyword evidence="4" id="KW-0479">Metal-binding</keyword>
<dbReference type="SUPFAM" id="SSF56784">
    <property type="entry name" value="HAD-like"/>
    <property type="match status" value="1"/>
</dbReference>
<accession>A0A1C4GYK9</accession>
<evidence type="ECO:0000256" key="1">
    <source>
        <dbReference type="ARBA" id="ARBA00005199"/>
    </source>
</evidence>
<protein>
    <recommendedName>
        <fullName evidence="4">Trehalose 6-phosphate phosphatase</fullName>
        <ecNumber evidence="4">3.1.3.12</ecNumber>
    </recommendedName>
</protein>
<reference evidence="5 6" key="1">
    <citation type="submission" date="2016-08" db="EMBL/GenBank/DDBJ databases">
        <authorList>
            <person name="Seilhamer J.J."/>
        </authorList>
    </citation>
    <scope>NUCLEOTIDE SEQUENCE [LARGE SCALE GENOMIC DNA]</scope>
    <source>
        <strain evidence="5 6">ANC 4874</strain>
    </source>
</reference>
<comment type="cofactor">
    <cofactor evidence="4">
        <name>Mg(2+)</name>
        <dbReference type="ChEBI" id="CHEBI:18420"/>
    </cofactor>
</comment>
<evidence type="ECO:0000256" key="3">
    <source>
        <dbReference type="ARBA" id="ARBA00022801"/>
    </source>
</evidence>
<evidence type="ECO:0000256" key="4">
    <source>
        <dbReference type="RuleBase" id="RU361117"/>
    </source>
</evidence>
<proteinExistence type="inferred from homology"/>
<dbReference type="InterPro" id="IPR003337">
    <property type="entry name" value="Trehalose_PPase"/>
</dbReference>
<comment type="pathway">
    <text evidence="1 4">Glycan biosynthesis; trehalose biosynthesis.</text>
</comment>
<dbReference type="InterPro" id="IPR023214">
    <property type="entry name" value="HAD_sf"/>
</dbReference>
<organism evidence="5 6">
    <name type="scientific">Acinetobacter albensis</name>
    <dbReference type="NCBI Taxonomy" id="1673609"/>
    <lineage>
        <taxon>Bacteria</taxon>
        <taxon>Pseudomonadati</taxon>
        <taxon>Pseudomonadota</taxon>
        <taxon>Gammaproteobacteria</taxon>
        <taxon>Moraxellales</taxon>
        <taxon>Moraxellaceae</taxon>
        <taxon>Acinetobacter</taxon>
    </lineage>
</organism>
<dbReference type="GO" id="GO:0004805">
    <property type="term" value="F:trehalose-phosphatase activity"/>
    <property type="evidence" value="ECO:0007669"/>
    <property type="project" value="UniProtKB-EC"/>
</dbReference>
<comment type="function">
    <text evidence="4">Removes the phosphate from trehalose 6-phosphate to produce free trehalose.</text>
</comment>
<dbReference type="NCBIfam" id="TIGR00685">
    <property type="entry name" value="T6PP"/>
    <property type="match status" value="1"/>
</dbReference>
<evidence type="ECO:0000313" key="5">
    <source>
        <dbReference type="EMBL" id="SCC73234.1"/>
    </source>
</evidence>
<name>A0A1C4GYK9_9GAMM</name>
<dbReference type="NCBIfam" id="TIGR01484">
    <property type="entry name" value="HAD-SF-IIB"/>
    <property type="match status" value="1"/>
</dbReference>
<dbReference type="EC" id="3.1.3.12" evidence="4"/>
<dbReference type="Proteomes" id="UP000243661">
    <property type="component" value="Unassembled WGS sequence"/>
</dbReference>
<dbReference type="InterPro" id="IPR006379">
    <property type="entry name" value="HAD-SF_hydro_IIB"/>
</dbReference>
<dbReference type="PANTHER" id="PTHR43768">
    <property type="entry name" value="TREHALOSE 6-PHOSPHATE PHOSPHATASE"/>
    <property type="match status" value="1"/>
</dbReference>
<comment type="catalytic activity">
    <reaction evidence="4">
        <text>alpha,alpha-trehalose 6-phosphate + H2O = alpha,alpha-trehalose + phosphate</text>
        <dbReference type="Rhea" id="RHEA:23420"/>
        <dbReference type="ChEBI" id="CHEBI:15377"/>
        <dbReference type="ChEBI" id="CHEBI:16551"/>
        <dbReference type="ChEBI" id="CHEBI:43474"/>
        <dbReference type="ChEBI" id="CHEBI:58429"/>
        <dbReference type="EC" id="3.1.3.12"/>
    </reaction>
</comment>
<keyword evidence="4" id="KW-0460">Magnesium</keyword>
<dbReference type="UniPathway" id="UPA00299"/>
<dbReference type="GO" id="GO:0005992">
    <property type="term" value="P:trehalose biosynthetic process"/>
    <property type="evidence" value="ECO:0007669"/>
    <property type="project" value="UniProtKB-UniPathway"/>
</dbReference>
<dbReference type="Pfam" id="PF02358">
    <property type="entry name" value="Trehalose_PPase"/>
    <property type="match status" value="1"/>
</dbReference>
<keyword evidence="3 4" id="KW-0378">Hydrolase</keyword>
<dbReference type="RefSeq" id="WP_092721073.1">
    <property type="nucleotide sequence ID" value="NZ_FMBK01000017.1"/>
</dbReference>
<dbReference type="GO" id="GO:0000287">
    <property type="term" value="F:magnesium ion binding"/>
    <property type="evidence" value="ECO:0007669"/>
    <property type="project" value="UniProtKB-ARBA"/>
</dbReference>
<dbReference type="Gene3D" id="3.40.50.1000">
    <property type="entry name" value="HAD superfamily/HAD-like"/>
    <property type="match status" value="1"/>
</dbReference>
<dbReference type="OrthoDB" id="9814913at2"/>
<dbReference type="AlphaFoldDB" id="A0A1C4GYK9"/>
<comment type="similarity">
    <text evidence="2 4">Belongs to the trehalose phosphatase family.</text>
</comment>